<organism evidence="2">
    <name type="scientific">Nothobranchius pienaari</name>
    <dbReference type="NCBI Taxonomy" id="704102"/>
    <lineage>
        <taxon>Eukaryota</taxon>
        <taxon>Metazoa</taxon>
        <taxon>Chordata</taxon>
        <taxon>Craniata</taxon>
        <taxon>Vertebrata</taxon>
        <taxon>Euteleostomi</taxon>
        <taxon>Actinopterygii</taxon>
        <taxon>Neopterygii</taxon>
        <taxon>Teleostei</taxon>
        <taxon>Neoteleostei</taxon>
        <taxon>Acanthomorphata</taxon>
        <taxon>Ovalentaria</taxon>
        <taxon>Atherinomorphae</taxon>
        <taxon>Cyprinodontiformes</taxon>
        <taxon>Nothobranchiidae</taxon>
        <taxon>Nothobranchius</taxon>
    </lineage>
</organism>
<evidence type="ECO:0000313" key="2">
    <source>
        <dbReference type="EMBL" id="SBR62265.1"/>
    </source>
</evidence>
<evidence type="ECO:0000259" key="1">
    <source>
        <dbReference type="Pfam" id="PF26138"/>
    </source>
</evidence>
<reference evidence="2" key="1">
    <citation type="submission" date="2016-05" db="EMBL/GenBank/DDBJ databases">
        <authorList>
            <person name="Lavstsen T."/>
            <person name="Jespersen J.S."/>
        </authorList>
    </citation>
    <scope>NUCLEOTIDE SEQUENCE</scope>
    <source>
        <tissue evidence="2">Brain</tissue>
    </source>
</reference>
<dbReference type="Pfam" id="PF26138">
    <property type="entry name" value="DUF8040"/>
    <property type="match status" value="1"/>
</dbReference>
<gene>
    <name evidence="2" type="primary">CR391924.1</name>
</gene>
<name>A0A1A8MZF4_9TELE</name>
<feature type="domain" description="DUF8040" evidence="1">
    <location>
        <begin position="2"/>
        <end position="85"/>
    </location>
</feature>
<dbReference type="EMBL" id="HAEF01021106">
    <property type="protein sequence ID" value="SBR62265.1"/>
    <property type="molecule type" value="Transcribed_RNA"/>
</dbReference>
<reference evidence="2" key="2">
    <citation type="submission" date="2016-06" db="EMBL/GenBank/DDBJ databases">
        <title>The genome of a short-lived fish provides insights into sex chromosome evolution and the genetic control of aging.</title>
        <authorList>
            <person name="Reichwald K."/>
            <person name="Felder M."/>
            <person name="Petzold A."/>
            <person name="Koch P."/>
            <person name="Groth M."/>
            <person name="Platzer M."/>
        </authorList>
    </citation>
    <scope>NUCLEOTIDE SEQUENCE</scope>
    <source>
        <tissue evidence="2">Brain</tissue>
    </source>
</reference>
<dbReference type="InterPro" id="IPR058353">
    <property type="entry name" value="DUF8040"/>
</dbReference>
<protein>
    <recommendedName>
        <fullName evidence="1">DUF8040 domain-containing protein</fullName>
    </recommendedName>
</protein>
<sequence length="114" mass="13052">MLNMETNTFQRHFRMSKHHFEHLLMKLEEGGLSSYPNSGPTPVPAQKKLLMCLWYMANQNSFREISDKFDVSQSSAHRVIVEVLTINSGILPAFISWLNNTEKRASAEAYSCIC</sequence>
<dbReference type="AlphaFoldDB" id="A0A1A8MZF4"/>
<proteinExistence type="predicted"/>
<accession>A0A1A8MZF4</accession>
<feature type="non-terminal residue" evidence="2">
    <location>
        <position position="114"/>
    </location>
</feature>